<sequence>MTADATLPLQAAIIAALKGDAAVAAIVSGRIYDRPPPEAVKPYVSFGVVQALPETADEYDGAEITVQLDVWSAKPTTVEAKRIGAAIRAALHGADLAITGHRLVSIEIEQARYITEPDGLTQHAVLIFTARTEPV</sequence>
<evidence type="ECO:0008006" key="3">
    <source>
        <dbReference type="Google" id="ProtNLM"/>
    </source>
</evidence>
<dbReference type="EMBL" id="UWOC01000151">
    <property type="protein sequence ID" value="VCU09660.1"/>
    <property type="molecule type" value="Genomic_DNA"/>
</dbReference>
<reference evidence="2" key="1">
    <citation type="submission" date="2018-10" db="EMBL/GenBank/DDBJ databases">
        <authorList>
            <person name="Peiro R."/>
            <person name="Begona"/>
            <person name="Cbmso G."/>
            <person name="Lopez M."/>
            <person name="Gonzalez S."/>
            <person name="Sacristan E."/>
            <person name="Castillo E."/>
        </authorList>
    </citation>
    <scope>NUCLEOTIDE SEQUENCE [LARGE SCALE GENOMIC DNA]</scope>
</reference>
<proteinExistence type="predicted"/>
<dbReference type="RefSeq" id="WP_129609488.1">
    <property type="nucleotide sequence ID" value="NZ_UWOC01000151.1"/>
</dbReference>
<dbReference type="OrthoDB" id="7630456at2"/>
<gene>
    <name evidence="1" type="ORF">RHODGE_RHODGE_02829</name>
</gene>
<dbReference type="Proteomes" id="UP000289200">
    <property type="component" value="Unassembled WGS sequence"/>
</dbReference>
<comment type="caution">
    <text evidence="1">The sequence shown here is derived from an EMBL/GenBank/DDBJ whole genome shotgun (WGS) entry which is preliminary data.</text>
</comment>
<dbReference type="AlphaFoldDB" id="A0A447CWI7"/>
<dbReference type="Pfam" id="PF11367">
    <property type="entry name" value="Tail_completion_gp17"/>
    <property type="match status" value="1"/>
</dbReference>
<protein>
    <recommendedName>
        <fullName evidence="3">DUF3168 domain-containing protein</fullName>
    </recommendedName>
</protein>
<dbReference type="InterPro" id="IPR053745">
    <property type="entry name" value="Viral_Tail_Comp_sf"/>
</dbReference>
<dbReference type="Gene3D" id="3.30.2000.30">
    <property type="match status" value="1"/>
</dbReference>
<keyword evidence="2" id="KW-1185">Reference proteome</keyword>
<evidence type="ECO:0000313" key="2">
    <source>
        <dbReference type="Proteomes" id="UP000289200"/>
    </source>
</evidence>
<organism evidence="1 2">
    <name type="scientific">Rhodoplanes serenus</name>
    <dbReference type="NCBI Taxonomy" id="200615"/>
    <lineage>
        <taxon>Bacteria</taxon>
        <taxon>Pseudomonadati</taxon>
        <taxon>Pseudomonadota</taxon>
        <taxon>Alphaproteobacteria</taxon>
        <taxon>Hyphomicrobiales</taxon>
        <taxon>Nitrobacteraceae</taxon>
        <taxon>Rhodoplanes</taxon>
    </lineage>
</organism>
<accession>A0A447CWI7</accession>
<dbReference type="InterPro" id="IPR021508">
    <property type="entry name" value="Gp17-like"/>
</dbReference>
<evidence type="ECO:0000313" key="1">
    <source>
        <dbReference type="EMBL" id="VCU09660.1"/>
    </source>
</evidence>
<name>A0A447CWI7_9BRAD</name>